<evidence type="ECO:0000313" key="6">
    <source>
        <dbReference type="Proteomes" id="UP000469870"/>
    </source>
</evidence>
<evidence type="ECO:0000256" key="2">
    <source>
        <dbReference type="ARBA" id="ARBA00023002"/>
    </source>
</evidence>
<dbReference type="GO" id="GO:0005524">
    <property type="term" value="F:ATP binding"/>
    <property type="evidence" value="ECO:0007669"/>
    <property type="project" value="UniProtKB-KW"/>
</dbReference>
<evidence type="ECO:0000313" key="5">
    <source>
        <dbReference type="EMBL" id="MRI82583.1"/>
    </source>
</evidence>
<feature type="domain" description="Restriction endonuclease type I HsdR N-terminal" evidence="4">
    <location>
        <begin position="3"/>
        <end position="92"/>
    </location>
</feature>
<reference evidence="5 6" key="1">
    <citation type="submission" date="2019-11" db="EMBL/GenBank/DDBJ databases">
        <title>Characterisation of Fundicoccus ignavus gen. nov. sp. nov., a novel genus of the family Aerococcaceae isolated from bulk tank milk.</title>
        <authorList>
            <person name="Siebert A."/>
            <person name="Huptas C."/>
            <person name="Wenning M."/>
            <person name="Scherer S."/>
            <person name="Doll E.V."/>
        </authorList>
    </citation>
    <scope>NUCLEOTIDE SEQUENCE [LARGE SCALE GENOMIC DNA]</scope>
    <source>
        <strain evidence="5 6">DSM 109653</strain>
    </source>
</reference>
<keyword evidence="2" id="KW-0560">Oxidoreductase</keyword>
<dbReference type="InterPro" id="IPR013785">
    <property type="entry name" value="Aldolase_TIM"/>
</dbReference>
<dbReference type="GO" id="GO:0016491">
    <property type="term" value="F:oxidoreductase activity"/>
    <property type="evidence" value="ECO:0007669"/>
    <property type="project" value="UniProtKB-KW"/>
</dbReference>
<dbReference type="Gene3D" id="3.20.20.70">
    <property type="entry name" value="Aldolase class I"/>
    <property type="match status" value="1"/>
</dbReference>
<dbReference type="InterPro" id="IPR051799">
    <property type="entry name" value="NADH_flavin_oxidoreductase"/>
</dbReference>
<protein>
    <submittedName>
        <fullName evidence="5">Uncharacterized protein</fullName>
    </submittedName>
</protein>
<evidence type="ECO:0000259" key="3">
    <source>
        <dbReference type="Pfam" id="PF00724"/>
    </source>
</evidence>
<dbReference type="EMBL" id="WJQR01000014">
    <property type="protein sequence ID" value="MRI82583.1"/>
    <property type="molecule type" value="Genomic_DNA"/>
</dbReference>
<gene>
    <name evidence="5" type="ORF">GIY11_11240</name>
</gene>
<comment type="caution">
    <text evidence="5">The sequence shown here is derived from an EMBL/GenBank/DDBJ whole genome shotgun (WGS) entry which is preliminary data.</text>
</comment>
<dbReference type="PANTHER" id="PTHR43656:SF2">
    <property type="entry name" value="BINDING OXIDOREDUCTASE, PUTATIVE (AFU_ORTHOLOGUE AFUA_2G08260)-RELATED"/>
    <property type="match status" value="1"/>
</dbReference>
<dbReference type="GO" id="GO:0010181">
    <property type="term" value="F:FMN binding"/>
    <property type="evidence" value="ECO:0007669"/>
    <property type="project" value="InterPro"/>
</dbReference>
<dbReference type="InterPro" id="IPR001155">
    <property type="entry name" value="OxRdtase_FMN_N"/>
</dbReference>
<dbReference type="GO" id="GO:0003677">
    <property type="term" value="F:DNA binding"/>
    <property type="evidence" value="ECO:0007669"/>
    <property type="project" value="UniProtKB-KW"/>
</dbReference>
<dbReference type="PANTHER" id="PTHR43656">
    <property type="entry name" value="BINDING OXIDOREDUCTASE, PUTATIVE (AFU_ORTHOLOGUE AFUA_2G08260)-RELATED"/>
    <property type="match status" value="1"/>
</dbReference>
<dbReference type="RefSeq" id="WP_153862654.1">
    <property type="nucleotide sequence ID" value="NZ_WJQR01000014.1"/>
</dbReference>
<dbReference type="GO" id="GO:0009307">
    <property type="term" value="P:DNA restriction-modification system"/>
    <property type="evidence" value="ECO:0007669"/>
    <property type="project" value="UniProtKB-KW"/>
</dbReference>
<dbReference type="InterPro" id="IPR007409">
    <property type="entry name" value="Restrct_endonuc_type1_HsdR_N"/>
</dbReference>
<dbReference type="Pfam" id="PF00724">
    <property type="entry name" value="Oxidored_FMN"/>
    <property type="match status" value="1"/>
</dbReference>
<dbReference type="AlphaFoldDB" id="A0A844BXE5"/>
<accession>A0A844BXE5</accession>
<dbReference type="SUPFAM" id="SSF51395">
    <property type="entry name" value="FMN-linked oxidoreductases"/>
    <property type="match status" value="1"/>
</dbReference>
<dbReference type="Pfam" id="PF04313">
    <property type="entry name" value="HSDR_N"/>
    <property type="match status" value="1"/>
</dbReference>
<evidence type="ECO:0000259" key="4">
    <source>
        <dbReference type="Pfam" id="PF04313"/>
    </source>
</evidence>
<dbReference type="GO" id="GO:0009035">
    <property type="term" value="F:type I site-specific deoxyribonuclease activity"/>
    <property type="evidence" value="ECO:0007669"/>
    <property type="project" value="UniProtKB-EC"/>
</dbReference>
<feature type="domain" description="NADH:flavin oxidoreductase/NADH oxidase N-terminal" evidence="3">
    <location>
        <begin position="112"/>
        <end position="316"/>
    </location>
</feature>
<evidence type="ECO:0000256" key="1">
    <source>
        <dbReference type="ARBA" id="ARBA00022630"/>
    </source>
</evidence>
<name>A0A844BXE5_9LACT</name>
<dbReference type="Proteomes" id="UP000469870">
    <property type="component" value="Unassembled WGS sequence"/>
</dbReference>
<sequence length="355" mass="40563">MYEANRMEVIRQFSYESERNYTLDMVLSINGIPMVALELKNQLTGQTVDDAKNQYIKNRNPREKCFQSNKRFLVYFSVDLYEAWMTTRLAKEKTYFLPFNQGSNGAGNVGGNGNPLTEMTDEQIKATIKAFGEATRRAYEAGFDGVEIHGVNHYLIQQFFSNYSNHRTDNWGGSFDKRMNFPLAVVEEVKQVVQHFENNFIVGYRISPEEIHGTTIGYDYKESAELVKKLERYGLDYIHISNFGKFDMGPEGLDTSYVELYKKAIGKETPLITVSNVFTQADVENVLALADIVAIGRAALLDPESTHKLTHQRKDEIVSEMSEDVMAYVKWPQGLYDWYRDGAALPQVPNLESLL</sequence>
<keyword evidence="1" id="KW-0285">Flavoprotein</keyword>
<organism evidence="5 6">
    <name type="scientific">Fundicoccus ignavus</name>
    <dbReference type="NCBI Taxonomy" id="2664442"/>
    <lineage>
        <taxon>Bacteria</taxon>
        <taxon>Bacillati</taxon>
        <taxon>Bacillota</taxon>
        <taxon>Bacilli</taxon>
        <taxon>Lactobacillales</taxon>
        <taxon>Aerococcaceae</taxon>
        <taxon>Fundicoccus</taxon>
    </lineage>
</organism>
<proteinExistence type="predicted"/>